<organism evidence="1 2">
    <name type="scientific">Streptomyces marincola</name>
    <dbReference type="NCBI Taxonomy" id="2878388"/>
    <lineage>
        <taxon>Bacteria</taxon>
        <taxon>Bacillati</taxon>
        <taxon>Actinomycetota</taxon>
        <taxon>Actinomycetes</taxon>
        <taxon>Kitasatosporales</taxon>
        <taxon>Streptomycetaceae</taxon>
        <taxon>Streptomyces</taxon>
    </lineage>
</organism>
<gene>
    <name evidence="1" type="ORF">CAG99_10110</name>
</gene>
<dbReference type="GO" id="GO:0005524">
    <property type="term" value="F:ATP binding"/>
    <property type="evidence" value="ECO:0007669"/>
    <property type="project" value="TreeGrafter"/>
</dbReference>
<reference evidence="1 2" key="1">
    <citation type="submission" date="2017-05" db="EMBL/GenBank/DDBJ databases">
        <title>Complete genome sequence of Streptomyces sp. SCSIO 03032 revealed the diverse biosynthetic pathways for its bioactive secondary metabolites.</title>
        <authorList>
            <person name="Ma L."/>
            <person name="Zhu Y."/>
            <person name="Zhang W."/>
            <person name="Zhang G."/>
            <person name="Tian X."/>
            <person name="Zhang S."/>
            <person name="Zhang C."/>
        </authorList>
    </citation>
    <scope>NUCLEOTIDE SEQUENCE [LARGE SCALE GENOMIC DNA]</scope>
    <source>
        <strain evidence="1 2">SCSIO 03032</strain>
    </source>
</reference>
<evidence type="ECO:0000313" key="2">
    <source>
        <dbReference type="Proteomes" id="UP000194218"/>
    </source>
</evidence>
<dbReference type="InterPro" id="IPR027417">
    <property type="entry name" value="P-loop_NTPase"/>
</dbReference>
<dbReference type="PANTHER" id="PTHR43384:SF14">
    <property type="entry name" value="ESX-1 SECRETION-ASSOCIATED PROTEIN ESPI"/>
    <property type="match status" value="1"/>
</dbReference>
<dbReference type="GO" id="GO:0016887">
    <property type="term" value="F:ATP hydrolysis activity"/>
    <property type="evidence" value="ECO:0007669"/>
    <property type="project" value="TreeGrafter"/>
</dbReference>
<dbReference type="GO" id="GO:0005829">
    <property type="term" value="C:cytosol"/>
    <property type="evidence" value="ECO:0007669"/>
    <property type="project" value="TreeGrafter"/>
</dbReference>
<proteinExistence type="predicted"/>
<dbReference type="AlphaFoldDB" id="A0A1W7CWW3"/>
<evidence type="ECO:0008006" key="3">
    <source>
        <dbReference type="Google" id="ProtNLM"/>
    </source>
</evidence>
<dbReference type="GO" id="GO:0051782">
    <property type="term" value="P:negative regulation of cell division"/>
    <property type="evidence" value="ECO:0007669"/>
    <property type="project" value="TreeGrafter"/>
</dbReference>
<name>A0A1W7CWW3_9ACTN</name>
<keyword evidence="2" id="KW-1185">Reference proteome</keyword>
<dbReference type="Proteomes" id="UP000194218">
    <property type="component" value="Chromosome"/>
</dbReference>
<dbReference type="GO" id="GO:0009898">
    <property type="term" value="C:cytoplasmic side of plasma membrane"/>
    <property type="evidence" value="ECO:0007669"/>
    <property type="project" value="TreeGrafter"/>
</dbReference>
<accession>A0A1W7CWW3</accession>
<dbReference type="PANTHER" id="PTHR43384">
    <property type="entry name" value="SEPTUM SITE-DETERMINING PROTEIN MIND HOMOLOG, CHLOROPLASTIC-RELATED"/>
    <property type="match status" value="1"/>
</dbReference>
<dbReference type="InterPro" id="IPR050625">
    <property type="entry name" value="ParA/MinD_ATPase"/>
</dbReference>
<dbReference type="EMBL" id="CP021121">
    <property type="protein sequence ID" value="ARQ69169.1"/>
    <property type="molecule type" value="Genomic_DNA"/>
</dbReference>
<dbReference type="KEGG" id="smao:CAG99_10110"/>
<evidence type="ECO:0000313" key="1">
    <source>
        <dbReference type="EMBL" id="ARQ69169.1"/>
    </source>
</evidence>
<protein>
    <recommendedName>
        <fullName evidence="3">MinD-like ATPase involved in chromosome partitioning or flagellar assembly</fullName>
    </recommendedName>
</protein>
<dbReference type="SUPFAM" id="SSF52540">
    <property type="entry name" value="P-loop containing nucleoside triphosphate hydrolases"/>
    <property type="match status" value="1"/>
</dbReference>
<sequence length="298" mass="31145">MHRWTGGRVSPVPSAAERGWAGALRAVQVTFAGPRTIVFVNPKGGAATTTSVLMAGRTFGVHRGGGVVAFDSNETRGTLGERALPAGHANTVRELLAHLDLFERPAARLGDLAAFTRGQGPAHFDVLASDERPTAAGQLDGDAFDRLHELLRRYYQLVLVDTGNNLRASNWLAAARQADLIAVTTTVSEDTASAALWMADTLERDVLGAGALKQRGVALVSEPGPAGGGVPREAVLGAFSERCAAAVRVPHDPALAGGGPVDHSRIRPSTHTAWLYACAALASTLSALPEGRSVRASR</sequence>
<dbReference type="Gene3D" id="3.40.50.300">
    <property type="entry name" value="P-loop containing nucleotide triphosphate hydrolases"/>
    <property type="match status" value="1"/>
</dbReference>